<dbReference type="VEuPathDB" id="TriTrypDB:TM35_000461340"/>
<feature type="region of interest" description="Disordered" evidence="5">
    <location>
        <begin position="47"/>
        <end position="71"/>
    </location>
</feature>
<feature type="compositionally biased region" description="Low complexity" evidence="5">
    <location>
        <begin position="2008"/>
        <end position="2023"/>
    </location>
</feature>
<evidence type="ECO:0000313" key="8">
    <source>
        <dbReference type="Proteomes" id="UP000192257"/>
    </source>
</evidence>
<dbReference type="EMBL" id="NBCO01000046">
    <property type="protein sequence ID" value="ORC84315.1"/>
    <property type="molecule type" value="Genomic_DNA"/>
</dbReference>
<sequence length="2102" mass="231874">MQGIPVAFPSLVSGEAITCVRFLLEWTDARLHTSAGRVHHFLTSFHNNSEPQERNGEKNEPKQQQQQQEGLSMHTFHMRQLPAMVHWLTLPLPSHTTTTTTTTTSTHINNASTSLLHNAVRHVMRDGHAGNARNHQAASARAQATAEKLLAAARSTQYRAPLVLLLFHPNEAVRMWARETLLRLVTLAAAAATTTSNNAATGNENAARSLWLLSMQLLCTIKHITRIPLEAKEEGARRVIADGFCSLFAVLSTIDTQLAAVERVLLEAAAAHGEQHPRLFHGVSTATILLLGGSMLFDWFLSVSTTVSRLLVSSSPSAEHTFSTTKTRTTSTTTTTAATMAMIEKLTVALNLRLGAETTLQSLTIANDTRRALVKIIVHCLLDNAKRIGMTSKAEDVCCRRRMCELYCLASHIDPPPSTPTRTTTTTTTISTSTGRIGESKSSPPPAKSAGWMLRFLMRNASVQLNIPAAVRGITGGGTSNASTLHTMENAVSVLNAILTSLATALPALASSVYYHEFLRTQQKDCVALAIGVALNSQHPQAALSLLRHFLLTDLVIFGSNPSSTLPECLRSAWEAIPELLVKISFRTVSTSINSPPMLLLNVMELFDVIMAQPSANGWLFLKPLKDGPLPLAWVVGKCIERVTESIRGSMKEMRHQWETMPENNNNNHNNNSAAAAASRLLSSGSTIPRVTHVLMMSSGAVVRRLGEILSALFLHSFTPVVHGTLRADAANWLLDVILYDSILRENPLKLQNAKVDSLARANGAMWVNIMCGCNWSNLPRETLAASWWLCALIADVCVLDNELRNQFLDLVITQLQPVFTETPSSSTALTTTTGTISSSASSSSSSSSSSLSASTGNISSNVVSHNHSSAFLAQEPLRRCAQHLMLVLVKKCSLYSVSSFTQAVLHVAGALPPPTRSSQDQSFRSALLKTFVDVLQILPVEGRNTLMEYPPAWLLEILRSARQKIEDCVADQNRRFQQYELEEKRMKQMEEGDRKRSEQEAEMCRANIETRKQELIHQQQQQQSEETSSLLSIGRINNGVKRPHEDMTPIMIAQIPPVELISSSSSTTTVAAAVGAVSSRIREQQKVRLEPPVLQKQPTAHQMHLHQLGERRVNAFIHAENLNKSTEAIRQVAGSTDLLHHSPRTDDIIGHGRNCLATELPVIPQRFPSLTSGGHKQYVASFLPHIALELRYELHQKFDEMVEACRTHTLRSTRNNDNQTTLSSLRHRVTGASNNPNNNNNSGYNRLSSLSTSTPTWVMANTTAVVSAGDVVTNTLNPTQLQFGILAKSLNAAAIGVPLSASLSEGDVAIVLLPLNRVLTALPHLLDGKDDTALPEVWRVFGCVPQLCIVTFLQPWQRTATLTTFTTPSISSSSYTNTNTGRGNNNSNSGTSSSGPMLFTFSHALRALIDSREHFYIRRLTTLGSSLGAVTAIHEMHRKAFANTLLQPHIASKMFRAYHRVLERELLTGERWPTVYRSLLLNRSLNEWQMRAIAAVLTAAAPGWEKSNVQMTNFPQAPDLFIIEGPPGTGKTQTIAALLINLLHYLPKQGRRLLVCAPSNCAVDEVLLRVRSLLNKVPQMGELQLLRVGVRESVDAEVLAASPPIFLDDCISMLSDASSVSRSVPTGLLVRNGNRDESTTTTTTSTGSGNNSSSSNSNSNNNSGRQQLRDQLLRGAHVVCSTLGSLTQIQRIDTLFDMVIVDEASQGSEPDVLQALMLTKRRVVLVGDSKQLQPTVLCQTAAGRGLKRSLLQRLLHEGYRSYLLRTQYRMHPDICAFPNNYFYDGKLHTHASVLQRPYGTTPPLLRLPVNSSCLSRFVFVDVPDGRMEWGRGRSLVNRREAEAIVMQMRRLRALLQLTPDQFAQHACVITFYQAQRDAIVQLLTREERSSELMVATVDSFQGKERDVVFISCVRAPHIAHRKPNNNAVTLGFMEDWHRINVALTRAKELCVVFGHQQTFRNAALTSANRQQQQQQQKGEEEEEEEEEELQEFLPTGEENSNQHDANENNNNNNNNNNSNNNNSDDDDDDDDEVCEVAPSVRKSDDDPFVLDRLIQHVECFSKKEAIEQQQQEQQTPDACVSAAIFTNSNGLHLAKELFLRP</sequence>
<dbReference type="RefSeq" id="XP_028878381.1">
    <property type="nucleotide sequence ID" value="XM_029030313.1"/>
</dbReference>
<protein>
    <submittedName>
        <fullName evidence="7">Putative nonsense mRNA reducing factor 1</fullName>
    </submittedName>
</protein>
<feature type="compositionally biased region" description="Acidic residues" evidence="5">
    <location>
        <begin position="2024"/>
        <end position="2033"/>
    </location>
</feature>
<dbReference type="SUPFAM" id="SSF52540">
    <property type="entry name" value="P-loop containing nucleoside triphosphate hydrolases"/>
    <property type="match status" value="1"/>
</dbReference>
<feature type="compositionally biased region" description="Acidic residues" evidence="5">
    <location>
        <begin position="1980"/>
        <end position="1991"/>
    </location>
</feature>
<evidence type="ECO:0000256" key="3">
    <source>
        <dbReference type="ARBA" id="ARBA00022806"/>
    </source>
</evidence>
<dbReference type="GO" id="GO:0016787">
    <property type="term" value="F:hydrolase activity"/>
    <property type="evidence" value="ECO:0007669"/>
    <property type="project" value="UniProtKB-KW"/>
</dbReference>
<dbReference type="GO" id="GO:0005694">
    <property type="term" value="C:chromosome"/>
    <property type="evidence" value="ECO:0007669"/>
    <property type="project" value="UniProtKB-ARBA"/>
</dbReference>
<dbReference type="GO" id="GO:0004386">
    <property type="term" value="F:helicase activity"/>
    <property type="evidence" value="ECO:0007669"/>
    <property type="project" value="UniProtKB-KW"/>
</dbReference>
<dbReference type="Proteomes" id="UP000192257">
    <property type="component" value="Unassembled WGS sequence"/>
</dbReference>
<dbReference type="STRING" id="67003.A0A1X0NHV3"/>
<comment type="caution">
    <text evidence="7">The sequence shown here is derived from an EMBL/GenBank/DDBJ whole genome shotgun (WGS) entry which is preliminary data.</text>
</comment>
<dbReference type="GO" id="GO:0005524">
    <property type="term" value="F:ATP binding"/>
    <property type="evidence" value="ECO:0007669"/>
    <property type="project" value="UniProtKB-KW"/>
</dbReference>
<name>A0A1X0NHV3_9TRYP</name>
<keyword evidence="3" id="KW-0347">Helicase</keyword>
<dbReference type="GeneID" id="39990093"/>
<evidence type="ECO:0000256" key="1">
    <source>
        <dbReference type="ARBA" id="ARBA00022741"/>
    </source>
</evidence>
<feature type="domain" description="AAA+ ATPase" evidence="6">
    <location>
        <begin position="1518"/>
        <end position="1761"/>
    </location>
</feature>
<dbReference type="InterPro" id="IPR047187">
    <property type="entry name" value="SF1_C_Upf1"/>
</dbReference>
<feature type="region of interest" description="Disordered" evidence="5">
    <location>
        <begin position="1627"/>
        <end position="1667"/>
    </location>
</feature>
<feature type="compositionally biased region" description="Basic and acidic residues" evidence="5">
    <location>
        <begin position="51"/>
        <end position="61"/>
    </location>
</feature>
<keyword evidence="1" id="KW-0547">Nucleotide-binding</keyword>
<organism evidence="7 8">
    <name type="scientific">Trypanosoma theileri</name>
    <dbReference type="NCBI Taxonomy" id="67003"/>
    <lineage>
        <taxon>Eukaryota</taxon>
        <taxon>Discoba</taxon>
        <taxon>Euglenozoa</taxon>
        <taxon>Kinetoplastea</taxon>
        <taxon>Metakinetoplastina</taxon>
        <taxon>Trypanosomatida</taxon>
        <taxon>Trypanosomatidae</taxon>
        <taxon>Trypanosoma</taxon>
    </lineage>
</organism>
<dbReference type="PANTHER" id="PTHR10887">
    <property type="entry name" value="DNA2/NAM7 HELICASE FAMILY"/>
    <property type="match status" value="1"/>
</dbReference>
<dbReference type="InterPro" id="IPR041677">
    <property type="entry name" value="DNA2/NAM7_AAA_11"/>
</dbReference>
<reference evidence="7 8" key="1">
    <citation type="submission" date="2017-03" db="EMBL/GenBank/DDBJ databases">
        <title>An alternative strategy for trypanosome survival in the mammalian bloodstream revealed through genome and transcriptome analysis of the ubiquitous bovine parasite Trypanosoma (Megatrypanum) theileri.</title>
        <authorList>
            <person name="Kelly S."/>
            <person name="Ivens A."/>
            <person name="Mott A."/>
            <person name="O'Neill E."/>
            <person name="Emms D."/>
            <person name="Macleod O."/>
            <person name="Voorheis P."/>
            <person name="Matthews J."/>
            <person name="Matthews K."/>
            <person name="Carrington M."/>
        </authorList>
    </citation>
    <scope>NUCLEOTIDE SEQUENCE [LARGE SCALE GENOMIC DNA]</scope>
    <source>
        <strain evidence="7">Edinburgh</strain>
    </source>
</reference>
<keyword evidence="2" id="KW-0378">Hydrolase</keyword>
<accession>A0A1X0NHV3</accession>
<evidence type="ECO:0000259" key="6">
    <source>
        <dbReference type="SMART" id="SM00382"/>
    </source>
</evidence>
<dbReference type="InterPro" id="IPR041679">
    <property type="entry name" value="DNA2/NAM7-like_C"/>
</dbReference>
<evidence type="ECO:0000256" key="5">
    <source>
        <dbReference type="SAM" id="MobiDB-lite"/>
    </source>
</evidence>
<dbReference type="InterPro" id="IPR003593">
    <property type="entry name" value="AAA+_ATPase"/>
</dbReference>
<dbReference type="InterPro" id="IPR027417">
    <property type="entry name" value="P-loop_NTPase"/>
</dbReference>
<feature type="region of interest" description="Disordered" evidence="5">
    <location>
        <begin position="417"/>
        <end position="447"/>
    </location>
</feature>
<evidence type="ECO:0000256" key="4">
    <source>
        <dbReference type="ARBA" id="ARBA00022840"/>
    </source>
</evidence>
<keyword evidence="8" id="KW-1185">Reference proteome</keyword>
<feature type="region of interest" description="Disordered" evidence="5">
    <location>
        <begin position="1370"/>
        <end position="1393"/>
    </location>
</feature>
<dbReference type="SMART" id="SM00382">
    <property type="entry name" value="AAA"/>
    <property type="match status" value="1"/>
</dbReference>
<dbReference type="InterPro" id="IPR045055">
    <property type="entry name" value="DNA2/NAM7-like"/>
</dbReference>
<proteinExistence type="predicted"/>
<feature type="region of interest" description="Disordered" evidence="5">
    <location>
        <begin position="1965"/>
        <end position="2033"/>
    </location>
</feature>
<dbReference type="Pfam" id="PF13086">
    <property type="entry name" value="AAA_11"/>
    <property type="match status" value="1"/>
</dbReference>
<dbReference type="OrthoDB" id="273495at2759"/>
<dbReference type="PANTHER" id="PTHR10887:SF495">
    <property type="entry name" value="HELICASE SENATAXIN ISOFORM X1-RELATED"/>
    <property type="match status" value="1"/>
</dbReference>
<gene>
    <name evidence="7" type="ORF">TM35_000461340</name>
</gene>
<evidence type="ECO:0000313" key="7">
    <source>
        <dbReference type="EMBL" id="ORC84315.1"/>
    </source>
</evidence>
<dbReference type="Pfam" id="PF13087">
    <property type="entry name" value="AAA_12"/>
    <property type="match status" value="1"/>
</dbReference>
<feature type="region of interest" description="Disordered" evidence="5">
    <location>
        <begin position="825"/>
        <end position="851"/>
    </location>
</feature>
<evidence type="ECO:0000256" key="2">
    <source>
        <dbReference type="ARBA" id="ARBA00022801"/>
    </source>
</evidence>
<keyword evidence="4" id="KW-0067">ATP-binding</keyword>
<dbReference type="Gene3D" id="3.40.50.300">
    <property type="entry name" value="P-loop containing nucleotide triphosphate hydrolases"/>
    <property type="match status" value="2"/>
</dbReference>
<dbReference type="CDD" id="cd18808">
    <property type="entry name" value="SF1_C_Upf1"/>
    <property type="match status" value="1"/>
</dbReference>
<feature type="compositionally biased region" description="Low complexity" evidence="5">
    <location>
        <begin position="420"/>
        <end position="442"/>
    </location>
</feature>
<feature type="compositionally biased region" description="Low complexity" evidence="5">
    <location>
        <begin position="1640"/>
        <end position="1665"/>
    </location>
</feature>
<dbReference type="FunFam" id="3.40.50.300:FF:000326">
    <property type="entry name" value="P-loop containing nucleoside triphosphate hydrolase"/>
    <property type="match status" value="1"/>
</dbReference>